<dbReference type="GO" id="GO:0004338">
    <property type="term" value="F:glucan exo-1,3-beta-glucosidase activity"/>
    <property type="evidence" value="ECO:0007669"/>
    <property type="project" value="UniProtKB-EC"/>
</dbReference>
<dbReference type="InterPro" id="IPR017853">
    <property type="entry name" value="GH"/>
</dbReference>
<gene>
    <name evidence="19" type="ORF">EANT1437_LOCUS12916</name>
</gene>
<feature type="transmembrane region" description="Helical" evidence="17">
    <location>
        <begin position="543"/>
        <end position="562"/>
    </location>
</feature>
<feature type="domain" description="Glycoside hydrolase family 5" evidence="18">
    <location>
        <begin position="97"/>
        <end position="379"/>
    </location>
</feature>
<evidence type="ECO:0000256" key="17">
    <source>
        <dbReference type="SAM" id="Phobius"/>
    </source>
</evidence>
<evidence type="ECO:0000256" key="1">
    <source>
        <dbReference type="ARBA" id="ARBA00004401"/>
    </source>
</evidence>
<dbReference type="EC" id="3.2.1.58" evidence="14"/>
<dbReference type="Gene3D" id="3.20.20.80">
    <property type="entry name" value="Glycosidases"/>
    <property type="match status" value="1"/>
</dbReference>
<dbReference type="Pfam" id="PF00150">
    <property type="entry name" value="Cellulase"/>
    <property type="match status" value="1"/>
</dbReference>
<comment type="function">
    <text evidence="13">Glucosidase involved in the degradation of cellulosic biomass. Active on lichenan.</text>
</comment>
<dbReference type="SUPFAM" id="SSF51445">
    <property type="entry name" value="(Trans)glycosidases"/>
    <property type="match status" value="1"/>
</dbReference>
<dbReference type="GO" id="GO:0005576">
    <property type="term" value="C:extracellular region"/>
    <property type="evidence" value="ECO:0007669"/>
    <property type="project" value="TreeGrafter"/>
</dbReference>
<dbReference type="GO" id="GO:0009986">
    <property type="term" value="C:cell surface"/>
    <property type="evidence" value="ECO:0007669"/>
    <property type="project" value="TreeGrafter"/>
</dbReference>
<keyword evidence="9" id="KW-0325">Glycoprotein</keyword>
<evidence type="ECO:0000256" key="15">
    <source>
        <dbReference type="ARBA" id="ARBA00041260"/>
    </source>
</evidence>
<comment type="similarity">
    <text evidence="2 16">Belongs to the glycosyl hydrolase 5 (cellulase A) family.</text>
</comment>
<evidence type="ECO:0000259" key="18">
    <source>
        <dbReference type="Pfam" id="PF00150"/>
    </source>
</evidence>
<dbReference type="PANTHER" id="PTHR31297">
    <property type="entry name" value="GLUCAN ENDO-1,6-BETA-GLUCOSIDASE B"/>
    <property type="match status" value="1"/>
</dbReference>
<dbReference type="InterPro" id="IPR001547">
    <property type="entry name" value="Glyco_hydro_5"/>
</dbReference>
<dbReference type="InterPro" id="IPR050386">
    <property type="entry name" value="Glycosyl_hydrolase_5"/>
</dbReference>
<dbReference type="GO" id="GO:0005886">
    <property type="term" value="C:plasma membrane"/>
    <property type="evidence" value="ECO:0007669"/>
    <property type="project" value="UniProtKB-SubCell"/>
</dbReference>
<keyword evidence="5 16" id="KW-0378">Hydrolase</keyword>
<evidence type="ECO:0000256" key="8">
    <source>
        <dbReference type="ARBA" id="ARBA00023136"/>
    </source>
</evidence>
<comment type="subcellular location">
    <subcellularLocation>
        <location evidence="1">Cell membrane</location>
        <topology evidence="1">Single-pass type II membrane protein</topology>
    </subcellularLocation>
</comment>
<evidence type="ECO:0000256" key="13">
    <source>
        <dbReference type="ARBA" id="ARBA00037126"/>
    </source>
</evidence>
<dbReference type="AlphaFoldDB" id="A0A7S2S8A0"/>
<evidence type="ECO:0000256" key="10">
    <source>
        <dbReference type="ARBA" id="ARBA00023295"/>
    </source>
</evidence>
<keyword evidence="7 17" id="KW-1133">Transmembrane helix</keyword>
<protein>
    <recommendedName>
        <fullName evidence="14">glucan 1,3-beta-glucosidase</fullName>
        <ecNumber evidence="14">3.2.1.58</ecNumber>
    </recommendedName>
    <alternativeName>
        <fullName evidence="15">Exo-1,3-beta-glucanase D</fullName>
    </alternativeName>
</protein>
<evidence type="ECO:0000256" key="16">
    <source>
        <dbReference type="RuleBase" id="RU361153"/>
    </source>
</evidence>
<keyword evidence="6" id="KW-0735">Signal-anchor</keyword>
<comment type="catalytic activity">
    <reaction evidence="12">
        <text>Successive hydrolysis of beta-D-glucose units from the non-reducing ends of (1-&gt;3)-beta-D-glucans, releasing alpha-glucose.</text>
        <dbReference type="EC" id="3.2.1.58"/>
    </reaction>
</comment>
<evidence type="ECO:0000256" key="5">
    <source>
        <dbReference type="ARBA" id="ARBA00022801"/>
    </source>
</evidence>
<dbReference type="PANTHER" id="PTHR31297:SF34">
    <property type="entry name" value="GLUCAN 1,3-BETA-GLUCOSIDASE 2"/>
    <property type="match status" value="1"/>
</dbReference>
<evidence type="ECO:0000256" key="11">
    <source>
        <dbReference type="ARBA" id="ARBA00023316"/>
    </source>
</evidence>
<proteinExistence type="inferred from homology"/>
<evidence type="ECO:0000313" key="19">
    <source>
        <dbReference type="EMBL" id="CAD9692515.1"/>
    </source>
</evidence>
<evidence type="ECO:0000256" key="6">
    <source>
        <dbReference type="ARBA" id="ARBA00022968"/>
    </source>
</evidence>
<dbReference type="GO" id="GO:0009251">
    <property type="term" value="P:glucan catabolic process"/>
    <property type="evidence" value="ECO:0007669"/>
    <property type="project" value="TreeGrafter"/>
</dbReference>
<reference evidence="19" key="1">
    <citation type="submission" date="2021-01" db="EMBL/GenBank/DDBJ databases">
        <authorList>
            <person name="Corre E."/>
            <person name="Pelletier E."/>
            <person name="Niang G."/>
            <person name="Scheremetjew M."/>
            <person name="Finn R."/>
            <person name="Kale V."/>
            <person name="Holt S."/>
            <person name="Cochrane G."/>
            <person name="Meng A."/>
            <person name="Brown T."/>
            <person name="Cohen L."/>
        </authorList>
    </citation>
    <scope>NUCLEOTIDE SEQUENCE</scope>
    <source>
        <strain evidence="19">CCMP1452</strain>
    </source>
</reference>
<dbReference type="GO" id="GO:0071555">
    <property type="term" value="P:cell wall organization"/>
    <property type="evidence" value="ECO:0007669"/>
    <property type="project" value="UniProtKB-KW"/>
</dbReference>
<keyword evidence="11" id="KW-0961">Cell wall biogenesis/degradation</keyword>
<evidence type="ECO:0000256" key="12">
    <source>
        <dbReference type="ARBA" id="ARBA00036824"/>
    </source>
</evidence>
<keyword evidence="4 17" id="KW-0812">Transmembrane</keyword>
<keyword evidence="3" id="KW-1003">Cell membrane</keyword>
<organism evidence="19">
    <name type="scientific">Eucampia antarctica</name>
    <dbReference type="NCBI Taxonomy" id="49252"/>
    <lineage>
        <taxon>Eukaryota</taxon>
        <taxon>Sar</taxon>
        <taxon>Stramenopiles</taxon>
        <taxon>Ochrophyta</taxon>
        <taxon>Bacillariophyta</taxon>
        <taxon>Mediophyceae</taxon>
        <taxon>Biddulphiophycidae</taxon>
        <taxon>Hemiaulales</taxon>
        <taxon>Hemiaulaceae</taxon>
        <taxon>Eucampia</taxon>
    </lineage>
</organism>
<keyword evidence="8 17" id="KW-0472">Membrane</keyword>
<evidence type="ECO:0000256" key="14">
    <source>
        <dbReference type="ARBA" id="ARBA00038929"/>
    </source>
</evidence>
<accession>A0A7S2S8A0</accession>
<evidence type="ECO:0000256" key="2">
    <source>
        <dbReference type="ARBA" id="ARBA00005641"/>
    </source>
</evidence>
<keyword evidence="10 16" id="KW-0326">Glycosidase</keyword>
<name>A0A7S2S8A0_9STRA</name>
<sequence>MFDFKKGSSKNDKPWVRGVNLGGWLVLERFITPYFFALTTCHLEGDYRFYEGQIDAPPVDSSDYKKMNSKECQPVLPYPVDEWTLTSAFANKEVAKRWLEFHWDNFVKRKDISDLKASGVTHIRVPLGHWIMGDIRDDEPWINGGWEYFVRLVEWCREDGIQVWPDIHTAPGSQNGFDNSGQLLPSPTCQNWSGSTENVERSLKVVRDVTQAVKDNGMEDVVTGFGILNEPFVDCDVKVVKDFDNKALLIVRENLGEDAAVYIGDVFNSTLWNDGWWTDETDHANTFLDSHYYHVFAGRPRHLSPKQHIALVCQHNYHDTVACCYSDHDSDASEGAIRKKTNTKPSHGISRMIGEWSASFDTLVSDKLDQVMAGVANNNVAIDFDREIGAKRQQFLSNFVKSQMVTYEAAHVGVSRAWFYWTMKMEGGAFAEWDFLRGIREGWIPKIPAPNVASTDLYGSCYDILSQTEDDMDIVHEFPAPTADNNNWQGIEITDDVVVSHGSSLMQNDKGYWVDPRMPNDPRTPNGQTAGENSGFIWLGGDLNWFGISLFSLVLLSIVCNIRRLRKPKRSGYESV</sequence>
<evidence type="ECO:0000256" key="3">
    <source>
        <dbReference type="ARBA" id="ARBA00022475"/>
    </source>
</evidence>
<evidence type="ECO:0000256" key="9">
    <source>
        <dbReference type="ARBA" id="ARBA00023180"/>
    </source>
</evidence>
<dbReference type="EMBL" id="HBHI01025141">
    <property type="protein sequence ID" value="CAD9692515.1"/>
    <property type="molecule type" value="Transcribed_RNA"/>
</dbReference>
<evidence type="ECO:0000256" key="7">
    <source>
        <dbReference type="ARBA" id="ARBA00022989"/>
    </source>
</evidence>
<evidence type="ECO:0000256" key="4">
    <source>
        <dbReference type="ARBA" id="ARBA00022692"/>
    </source>
</evidence>